<sequence length="130" mass="14610">MESELDRAFHTGGVDNVDLEARSSLPPSLDDYNSDAFNEPMYDSFVMTTNVFRDDVTGAMTYDSDSEQTKAQSARLLHTPVRRCASDGKPSTPKTRRVENNRYYSLSSVESVGKEDESFDCTSDFRSKLN</sequence>
<feature type="region of interest" description="Disordered" evidence="1">
    <location>
        <begin position="1"/>
        <end position="30"/>
    </location>
</feature>
<evidence type="ECO:0000313" key="3">
    <source>
        <dbReference type="Proteomes" id="UP000828390"/>
    </source>
</evidence>
<evidence type="ECO:0000256" key="1">
    <source>
        <dbReference type="SAM" id="MobiDB-lite"/>
    </source>
</evidence>
<dbReference type="AlphaFoldDB" id="A0A9D4RUS4"/>
<name>A0A9D4RUS4_DREPO</name>
<reference evidence="2" key="1">
    <citation type="journal article" date="2019" name="bioRxiv">
        <title>The Genome of the Zebra Mussel, Dreissena polymorpha: A Resource for Invasive Species Research.</title>
        <authorList>
            <person name="McCartney M.A."/>
            <person name="Auch B."/>
            <person name="Kono T."/>
            <person name="Mallez S."/>
            <person name="Zhang Y."/>
            <person name="Obille A."/>
            <person name="Becker A."/>
            <person name="Abrahante J.E."/>
            <person name="Garbe J."/>
            <person name="Badalamenti J.P."/>
            <person name="Herman A."/>
            <person name="Mangelson H."/>
            <person name="Liachko I."/>
            <person name="Sullivan S."/>
            <person name="Sone E.D."/>
            <person name="Koren S."/>
            <person name="Silverstein K.A.T."/>
            <person name="Beckman K.B."/>
            <person name="Gohl D.M."/>
        </authorList>
    </citation>
    <scope>NUCLEOTIDE SEQUENCE</scope>
    <source>
        <strain evidence="2">Duluth1</strain>
        <tissue evidence="2">Whole animal</tissue>
    </source>
</reference>
<evidence type="ECO:0000313" key="2">
    <source>
        <dbReference type="EMBL" id="KAH3881774.1"/>
    </source>
</evidence>
<reference evidence="2" key="2">
    <citation type="submission" date="2020-11" db="EMBL/GenBank/DDBJ databases">
        <authorList>
            <person name="McCartney M.A."/>
            <person name="Auch B."/>
            <person name="Kono T."/>
            <person name="Mallez S."/>
            <person name="Becker A."/>
            <person name="Gohl D.M."/>
            <person name="Silverstein K.A.T."/>
            <person name="Koren S."/>
            <person name="Bechman K.B."/>
            <person name="Herman A."/>
            <person name="Abrahante J.E."/>
            <person name="Garbe J."/>
        </authorList>
    </citation>
    <scope>NUCLEOTIDE SEQUENCE</scope>
    <source>
        <strain evidence="2">Duluth1</strain>
        <tissue evidence="2">Whole animal</tissue>
    </source>
</reference>
<comment type="caution">
    <text evidence="2">The sequence shown here is derived from an EMBL/GenBank/DDBJ whole genome shotgun (WGS) entry which is preliminary data.</text>
</comment>
<feature type="region of interest" description="Disordered" evidence="1">
    <location>
        <begin position="83"/>
        <end position="102"/>
    </location>
</feature>
<organism evidence="2 3">
    <name type="scientific">Dreissena polymorpha</name>
    <name type="common">Zebra mussel</name>
    <name type="synonym">Mytilus polymorpha</name>
    <dbReference type="NCBI Taxonomy" id="45954"/>
    <lineage>
        <taxon>Eukaryota</taxon>
        <taxon>Metazoa</taxon>
        <taxon>Spiralia</taxon>
        <taxon>Lophotrochozoa</taxon>
        <taxon>Mollusca</taxon>
        <taxon>Bivalvia</taxon>
        <taxon>Autobranchia</taxon>
        <taxon>Heteroconchia</taxon>
        <taxon>Euheterodonta</taxon>
        <taxon>Imparidentia</taxon>
        <taxon>Neoheterodontei</taxon>
        <taxon>Myida</taxon>
        <taxon>Dreissenoidea</taxon>
        <taxon>Dreissenidae</taxon>
        <taxon>Dreissena</taxon>
    </lineage>
</organism>
<dbReference type="Proteomes" id="UP000828390">
    <property type="component" value="Unassembled WGS sequence"/>
</dbReference>
<accession>A0A9D4RUS4</accession>
<keyword evidence="3" id="KW-1185">Reference proteome</keyword>
<proteinExistence type="predicted"/>
<dbReference type="EMBL" id="JAIWYP010000001">
    <property type="protein sequence ID" value="KAH3881774.1"/>
    <property type="molecule type" value="Genomic_DNA"/>
</dbReference>
<gene>
    <name evidence="2" type="ORF">DPMN_005701</name>
</gene>
<protein>
    <submittedName>
        <fullName evidence="2">Uncharacterized protein</fullName>
    </submittedName>
</protein>